<reference evidence="2" key="3">
    <citation type="submission" date="2024-01" db="EMBL/GenBank/DDBJ databases">
        <authorList>
            <person name="Coelho M.A."/>
            <person name="David-Palma M."/>
            <person name="Shea T."/>
            <person name="Sun S."/>
            <person name="Cuomo C.A."/>
            <person name="Heitman J."/>
        </authorList>
    </citation>
    <scope>NUCLEOTIDE SEQUENCE</scope>
    <source>
        <strain evidence="2">CBS 7841</strain>
    </source>
</reference>
<gene>
    <name evidence="2" type="ORF">L203_103959</name>
</gene>
<name>A0A1E3HSA4_9TREE</name>
<evidence type="ECO:0000313" key="3">
    <source>
        <dbReference type="Proteomes" id="UP000094043"/>
    </source>
</evidence>
<sequence length="294" mass="33033">MFISARSNSTRKFWATVTSRAFHSSHITHFLPAPDLPPSPTSPEALGFAPSGDRKRSLPEDLKIELPSSAKRNINQDFTIGRKRSNDKRQRTPTNPYMEADFFEEIPELDSIQHGRRDSMSRQKRAARRAVPNISTDIVAAETDVLPPDVTRRQRQKREHRQTGQTKGQRIQRSPRMDLTRDVRQQRPGLVKSQVLVDAVDHSVEGLFGRHKLLSQDFKRVYGIGKARRPLLIHASTRETELPSTPISILSSRSADPINHAINVAQWSAALNPSIRGNAKVTLPQVASAVLGKR</sequence>
<feature type="compositionally biased region" description="Polar residues" evidence="1">
    <location>
        <begin position="163"/>
        <end position="172"/>
    </location>
</feature>
<keyword evidence="3" id="KW-1185">Reference proteome</keyword>
<dbReference type="VEuPathDB" id="FungiDB:L203_06012"/>
<dbReference type="EMBL" id="CP143787">
    <property type="protein sequence ID" value="WVN88746.1"/>
    <property type="molecule type" value="Genomic_DNA"/>
</dbReference>
<accession>A0A1E3HSA4</accession>
<protein>
    <submittedName>
        <fullName evidence="2">Uncharacterized protein</fullName>
    </submittedName>
</protein>
<feature type="region of interest" description="Disordered" evidence="1">
    <location>
        <begin position="142"/>
        <end position="185"/>
    </location>
</feature>
<dbReference type="KEGG" id="cdep:91088169"/>
<evidence type="ECO:0000256" key="1">
    <source>
        <dbReference type="SAM" id="MobiDB-lite"/>
    </source>
</evidence>
<organism evidence="2 3">
    <name type="scientific">Cryptococcus depauperatus CBS 7841</name>
    <dbReference type="NCBI Taxonomy" id="1295531"/>
    <lineage>
        <taxon>Eukaryota</taxon>
        <taxon>Fungi</taxon>
        <taxon>Dikarya</taxon>
        <taxon>Basidiomycota</taxon>
        <taxon>Agaricomycotina</taxon>
        <taxon>Tremellomycetes</taxon>
        <taxon>Tremellales</taxon>
        <taxon>Cryptococcaceae</taxon>
        <taxon>Cryptococcus</taxon>
    </lineage>
</organism>
<proteinExistence type="predicted"/>
<dbReference type="GeneID" id="91088169"/>
<feature type="compositionally biased region" description="Basic and acidic residues" evidence="1">
    <location>
        <begin position="52"/>
        <end position="64"/>
    </location>
</feature>
<feature type="compositionally biased region" description="Basic and acidic residues" evidence="1">
    <location>
        <begin position="175"/>
        <end position="185"/>
    </location>
</feature>
<reference evidence="2" key="1">
    <citation type="submission" date="2016-06" db="EMBL/GenBank/DDBJ databases">
        <authorList>
            <person name="Cuomo C."/>
            <person name="Litvintseva A."/>
            <person name="Heitman J."/>
            <person name="Chen Y."/>
            <person name="Sun S."/>
            <person name="Springer D."/>
            <person name="Dromer F."/>
            <person name="Young S."/>
            <person name="Zeng Q."/>
            <person name="Chapman S."/>
            <person name="Gujja S."/>
            <person name="Saif S."/>
            <person name="Birren B."/>
        </authorList>
    </citation>
    <scope>NUCLEOTIDE SEQUENCE</scope>
    <source>
        <strain evidence="2">CBS 7841</strain>
    </source>
</reference>
<dbReference type="OrthoDB" id="2564778at2759"/>
<dbReference type="Proteomes" id="UP000094043">
    <property type="component" value="Chromosome 4"/>
</dbReference>
<dbReference type="AlphaFoldDB" id="A0A1E3HSA4"/>
<evidence type="ECO:0000313" key="2">
    <source>
        <dbReference type="EMBL" id="WVN88746.1"/>
    </source>
</evidence>
<reference evidence="2" key="2">
    <citation type="journal article" date="2022" name="Elife">
        <title>Obligate sexual reproduction of a homothallic fungus closely related to the Cryptococcus pathogenic species complex.</title>
        <authorList>
            <person name="Passer A.R."/>
            <person name="Clancey S.A."/>
            <person name="Shea T."/>
            <person name="David-Palma M."/>
            <person name="Averette A.F."/>
            <person name="Boekhout T."/>
            <person name="Porcel B.M."/>
            <person name="Nowrousian M."/>
            <person name="Cuomo C.A."/>
            <person name="Sun S."/>
            <person name="Heitman J."/>
            <person name="Coelho M.A."/>
        </authorList>
    </citation>
    <scope>NUCLEOTIDE SEQUENCE</scope>
    <source>
        <strain evidence="2">CBS 7841</strain>
    </source>
</reference>
<feature type="region of interest" description="Disordered" evidence="1">
    <location>
        <begin position="33"/>
        <end position="94"/>
    </location>
</feature>
<dbReference type="RefSeq" id="XP_066069446.1">
    <property type="nucleotide sequence ID" value="XM_066213349.1"/>
</dbReference>